<accession>A0A067U1A0</accession>
<feature type="transmembrane region" description="Helical" evidence="2">
    <location>
        <begin position="228"/>
        <end position="248"/>
    </location>
</feature>
<evidence type="ECO:0000256" key="1">
    <source>
        <dbReference type="SAM" id="MobiDB-lite"/>
    </source>
</evidence>
<keyword evidence="2" id="KW-1133">Transmembrane helix</keyword>
<keyword evidence="2" id="KW-0472">Membrane</keyword>
<feature type="compositionally biased region" description="Low complexity" evidence="1">
    <location>
        <begin position="186"/>
        <end position="196"/>
    </location>
</feature>
<protein>
    <submittedName>
        <fullName evidence="3">Uncharacterized protein</fullName>
    </submittedName>
</protein>
<feature type="compositionally biased region" description="Basic and acidic residues" evidence="1">
    <location>
        <begin position="116"/>
        <end position="125"/>
    </location>
</feature>
<sequence length="500" mass="53976">MNVWNTASSVCWGVGEAGAGAGVRVDVDVESDVEVGVAFDFEVDPDFEDDEMDKGVGVITPDNDDVSTEAEAGVGIGVPTSKLDPHFDDTGHKRSRDFASVILLPPPPPPTSPGNPREDEKKEGLDTWMDVGSRPRTRTRTRAGQRLQRRAGREEQSRTHSHSQKTTMSTTGAPDPTNEYLPADNSPSSSSAAEPECGYPAQDRSFSDASSSKRRRHGPLIKILQQHFYIASFPFSFAFSFIFVVHIARRQTRTRRPKPTSTAIQPNPPAPPTVTAGVVPVSKKLGIEFFTVTLMLALALTLEKSTGLNIDIDIEGFAVSAVAGAPGEPKAGGGSVEGYPSSILHHLPNPNPKTRPGAVPSSMLSSPFAADKGMLTPLSPADCSVTPIEQNQDRKRAGAEAEGQQRQVSDPIFVEKLVFANTVESAFSRLLHRRRINRARIRAGVIAARIQRRTGRVCVRVEGEAAGGSAQLQQEQAQAQDEDEDEDELELEGKDAEDDI</sequence>
<gene>
    <name evidence="3" type="ORF">GALMADRAFT_205266</name>
</gene>
<feature type="region of interest" description="Disordered" evidence="1">
    <location>
        <begin position="379"/>
        <end position="405"/>
    </location>
</feature>
<keyword evidence="2" id="KW-0812">Transmembrane</keyword>
<feature type="compositionally biased region" description="Basic residues" evidence="1">
    <location>
        <begin position="135"/>
        <end position="150"/>
    </location>
</feature>
<reference evidence="4" key="1">
    <citation type="journal article" date="2014" name="Proc. Natl. Acad. Sci. U.S.A.">
        <title>Extensive sampling of basidiomycete genomes demonstrates inadequacy of the white-rot/brown-rot paradigm for wood decay fungi.</title>
        <authorList>
            <person name="Riley R."/>
            <person name="Salamov A.A."/>
            <person name="Brown D.W."/>
            <person name="Nagy L.G."/>
            <person name="Floudas D."/>
            <person name="Held B.W."/>
            <person name="Levasseur A."/>
            <person name="Lombard V."/>
            <person name="Morin E."/>
            <person name="Otillar R."/>
            <person name="Lindquist E.A."/>
            <person name="Sun H."/>
            <person name="LaButti K.M."/>
            <person name="Schmutz J."/>
            <person name="Jabbour D."/>
            <person name="Luo H."/>
            <person name="Baker S.E."/>
            <person name="Pisabarro A.G."/>
            <person name="Walton J.D."/>
            <person name="Blanchette R.A."/>
            <person name="Henrissat B."/>
            <person name="Martin F."/>
            <person name="Cullen D."/>
            <person name="Hibbett D.S."/>
            <person name="Grigoriev I.V."/>
        </authorList>
    </citation>
    <scope>NUCLEOTIDE SEQUENCE [LARGE SCALE GENOMIC DNA]</scope>
    <source>
        <strain evidence="4">CBS 339.88</strain>
    </source>
</reference>
<organism evidence="3 4">
    <name type="scientific">Galerina marginata (strain CBS 339.88)</name>
    <dbReference type="NCBI Taxonomy" id="685588"/>
    <lineage>
        <taxon>Eukaryota</taxon>
        <taxon>Fungi</taxon>
        <taxon>Dikarya</taxon>
        <taxon>Basidiomycota</taxon>
        <taxon>Agaricomycotina</taxon>
        <taxon>Agaricomycetes</taxon>
        <taxon>Agaricomycetidae</taxon>
        <taxon>Agaricales</taxon>
        <taxon>Agaricineae</taxon>
        <taxon>Strophariaceae</taxon>
        <taxon>Galerina</taxon>
    </lineage>
</organism>
<feature type="region of interest" description="Disordered" evidence="1">
    <location>
        <begin position="329"/>
        <end position="359"/>
    </location>
</feature>
<proteinExistence type="predicted"/>
<evidence type="ECO:0000313" key="4">
    <source>
        <dbReference type="Proteomes" id="UP000027222"/>
    </source>
</evidence>
<dbReference type="AlphaFoldDB" id="A0A067U1A0"/>
<dbReference type="Proteomes" id="UP000027222">
    <property type="component" value="Unassembled WGS sequence"/>
</dbReference>
<evidence type="ECO:0000256" key="2">
    <source>
        <dbReference type="SAM" id="Phobius"/>
    </source>
</evidence>
<feature type="region of interest" description="Disordered" evidence="1">
    <location>
        <begin position="465"/>
        <end position="500"/>
    </location>
</feature>
<name>A0A067U1A0_GALM3</name>
<evidence type="ECO:0000313" key="3">
    <source>
        <dbReference type="EMBL" id="KDR86049.1"/>
    </source>
</evidence>
<feature type="compositionally biased region" description="Low complexity" evidence="1">
    <location>
        <begin position="467"/>
        <end position="479"/>
    </location>
</feature>
<feature type="compositionally biased region" description="Acidic residues" evidence="1">
    <location>
        <begin position="480"/>
        <end position="500"/>
    </location>
</feature>
<dbReference type="HOGENOM" id="CLU_545184_0_0_1"/>
<dbReference type="EMBL" id="KL142367">
    <property type="protein sequence ID" value="KDR86049.1"/>
    <property type="molecule type" value="Genomic_DNA"/>
</dbReference>
<feature type="compositionally biased region" description="Pro residues" evidence="1">
    <location>
        <begin position="104"/>
        <end position="113"/>
    </location>
</feature>
<feature type="region of interest" description="Disordered" evidence="1">
    <location>
        <begin position="100"/>
        <end position="212"/>
    </location>
</feature>
<keyword evidence="4" id="KW-1185">Reference proteome</keyword>